<dbReference type="PaxDb" id="3880-AES90568"/>
<evidence type="ECO:0000313" key="1">
    <source>
        <dbReference type="EMBL" id="AES90568.1"/>
    </source>
</evidence>
<keyword evidence="3" id="KW-1185">Reference proteome</keyword>
<reference evidence="1 3" key="1">
    <citation type="journal article" date="2011" name="Nature">
        <title>The Medicago genome provides insight into the evolution of rhizobial symbioses.</title>
        <authorList>
            <person name="Young N.D."/>
            <person name="Debelle F."/>
            <person name="Oldroyd G.E."/>
            <person name="Geurts R."/>
            <person name="Cannon S.B."/>
            <person name="Udvardi M.K."/>
            <person name="Benedito V.A."/>
            <person name="Mayer K.F."/>
            <person name="Gouzy J."/>
            <person name="Schoof H."/>
            <person name="Van de Peer Y."/>
            <person name="Proost S."/>
            <person name="Cook D.R."/>
            <person name="Meyers B.C."/>
            <person name="Spannagl M."/>
            <person name="Cheung F."/>
            <person name="De Mita S."/>
            <person name="Krishnakumar V."/>
            <person name="Gundlach H."/>
            <person name="Zhou S."/>
            <person name="Mudge J."/>
            <person name="Bharti A.K."/>
            <person name="Murray J.D."/>
            <person name="Naoumkina M.A."/>
            <person name="Rosen B."/>
            <person name="Silverstein K.A."/>
            <person name="Tang H."/>
            <person name="Rombauts S."/>
            <person name="Zhao P.X."/>
            <person name="Zhou P."/>
            <person name="Barbe V."/>
            <person name="Bardou P."/>
            <person name="Bechner M."/>
            <person name="Bellec A."/>
            <person name="Berger A."/>
            <person name="Berges H."/>
            <person name="Bidwell S."/>
            <person name="Bisseling T."/>
            <person name="Choisne N."/>
            <person name="Couloux A."/>
            <person name="Denny R."/>
            <person name="Deshpande S."/>
            <person name="Dai X."/>
            <person name="Doyle J.J."/>
            <person name="Dudez A.M."/>
            <person name="Farmer A.D."/>
            <person name="Fouteau S."/>
            <person name="Franken C."/>
            <person name="Gibelin C."/>
            <person name="Gish J."/>
            <person name="Goldstein S."/>
            <person name="Gonzalez A.J."/>
            <person name="Green P.J."/>
            <person name="Hallab A."/>
            <person name="Hartog M."/>
            <person name="Hua A."/>
            <person name="Humphray S.J."/>
            <person name="Jeong D.H."/>
            <person name="Jing Y."/>
            <person name="Jocker A."/>
            <person name="Kenton S.M."/>
            <person name="Kim D.J."/>
            <person name="Klee K."/>
            <person name="Lai H."/>
            <person name="Lang C."/>
            <person name="Lin S."/>
            <person name="Macmil S.L."/>
            <person name="Magdelenat G."/>
            <person name="Matthews L."/>
            <person name="McCorrison J."/>
            <person name="Monaghan E.L."/>
            <person name="Mun J.H."/>
            <person name="Najar F.Z."/>
            <person name="Nicholson C."/>
            <person name="Noirot C."/>
            <person name="O'Bleness M."/>
            <person name="Paule C.R."/>
            <person name="Poulain J."/>
            <person name="Prion F."/>
            <person name="Qin B."/>
            <person name="Qu C."/>
            <person name="Retzel E.F."/>
            <person name="Riddle C."/>
            <person name="Sallet E."/>
            <person name="Samain S."/>
            <person name="Samson N."/>
            <person name="Sanders I."/>
            <person name="Saurat O."/>
            <person name="Scarpelli C."/>
            <person name="Schiex T."/>
            <person name="Segurens B."/>
            <person name="Severin A.J."/>
            <person name="Sherrier D.J."/>
            <person name="Shi R."/>
            <person name="Sims S."/>
            <person name="Singer S.R."/>
            <person name="Sinharoy S."/>
            <person name="Sterck L."/>
            <person name="Viollet A."/>
            <person name="Wang B.B."/>
            <person name="Wang K."/>
            <person name="Wang M."/>
            <person name="Wang X."/>
            <person name="Warfsmann J."/>
            <person name="Weissenbach J."/>
            <person name="White D.D."/>
            <person name="White J.D."/>
            <person name="Wiley G.B."/>
            <person name="Wincker P."/>
            <person name="Xing Y."/>
            <person name="Yang L."/>
            <person name="Yao Z."/>
            <person name="Ying F."/>
            <person name="Zhai J."/>
            <person name="Zhou L."/>
            <person name="Zuber A."/>
            <person name="Denarie J."/>
            <person name="Dixon R.A."/>
            <person name="May G.D."/>
            <person name="Schwartz D.C."/>
            <person name="Rogers J."/>
            <person name="Quetier F."/>
            <person name="Town C.D."/>
            <person name="Roe B.A."/>
        </authorList>
    </citation>
    <scope>NUCLEOTIDE SEQUENCE [LARGE SCALE GENOMIC DNA]</scope>
    <source>
        <strain evidence="1">A17</strain>
        <strain evidence="2 3">cv. Jemalong A17</strain>
    </source>
</reference>
<evidence type="ECO:0000313" key="2">
    <source>
        <dbReference type="EnsemblPlants" id="AES90568"/>
    </source>
</evidence>
<dbReference type="HOGENOM" id="CLU_2609655_0_0_1"/>
<dbReference type="EMBL" id="CM001220">
    <property type="protein sequence ID" value="AES90568.1"/>
    <property type="molecule type" value="Genomic_DNA"/>
</dbReference>
<name>G7JU34_MEDTR</name>
<reference evidence="2" key="3">
    <citation type="submission" date="2015-04" db="UniProtKB">
        <authorList>
            <consortium name="EnsemblPlants"/>
        </authorList>
    </citation>
    <scope>IDENTIFICATION</scope>
    <source>
        <strain evidence="2">cv. Jemalong A17</strain>
    </source>
</reference>
<reference evidence="1 3" key="2">
    <citation type="journal article" date="2014" name="BMC Genomics">
        <title>An improved genome release (version Mt4.0) for the model legume Medicago truncatula.</title>
        <authorList>
            <person name="Tang H."/>
            <person name="Krishnakumar V."/>
            <person name="Bidwell S."/>
            <person name="Rosen B."/>
            <person name="Chan A."/>
            <person name="Zhou S."/>
            <person name="Gentzbittel L."/>
            <person name="Childs K.L."/>
            <person name="Yandell M."/>
            <person name="Gundlach H."/>
            <person name="Mayer K.F."/>
            <person name="Schwartz D.C."/>
            <person name="Town C.D."/>
        </authorList>
    </citation>
    <scope>GENOME REANNOTATION</scope>
    <source>
        <strain evidence="2 3">cv. Jemalong A17</strain>
    </source>
</reference>
<evidence type="ECO:0000313" key="3">
    <source>
        <dbReference type="Proteomes" id="UP000002051"/>
    </source>
</evidence>
<sequence length="79" mass="9807">MLEESKCHLYYYFNNNECIVLGQLVYQLKDKCKWEEYENDTVDPNRKVNMDIVLFFVKERQERQRKKFRDALYQPMDIC</sequence>
<accession>G7JU34</accession>
<gene>
    <name evidence="1" type="ordered locus">MTR_4g093160</name>
</gene>
<dbReference type="EnsemblPlants" id="AES90568">
    <property type="protein sequence ID" value="AES90568"/>
    <property type="gene ID" value="MTR_4g093160"/>
</dbReference>
<organism evidence="1 3">
    <name type="scientific">Medicago truncatula</name>
    <name type="common">Barrel medic</name>
    <name type="synonym">Medicago tribuloides</name>
    <dbReference type="NCBI Taxonomy" id="3880"/>
    <lineage>
        <taxon>Eukaryota</taxon>
        <taxon>Viridiplantae</taxon>
        <taxon>Streptophyta</taxon>
        <taxon>Embryophyta</taxon>
        <taxon>Tracheophyta</taxon>
        <taxon>Spermatophyta</taxon>
        <taxon>Magnoliopsida</taxon>
        <taxon>eudicotyledons</taxon>
        <taxon>Gunneridae</taxon>
        <taxon>Pentapetalae</taxon>
        <taxon>rosids</taxon>
        <taxon>fabids</taxon>
        <taxon>Fabales</taxon>
        <taxon>Fabaceae</taxon>
        <taxon>Papilionoideae</taxon>
        <taxon>50 kb inversion clade</taxon>
        <taxon>NPAAA clade</taxon>
        <taxon>Hologalegina</taxon>
        <taxon>IRL clade</taxon>
        <taxon>Trifolieae</taxon>
        <taxon>Medicago</taxon>
    </lineage>
</organism>
<dbReference type="AlphaFoldDB" id="G7JU34"/>
<protein>
    <submittedName>
        <fullName evidence="1 2">Uncharacterized protein</fullName>
    </submittedName>
</protein>
<dbReference type="Proteomes" id="UP000002051">
    <property type="component" value="Chromosome 4"/>
</dbReference>
<proteinExistence type="predicted"/>